<protein>
    <recommendedName>
        <fullName evidence="2">Glycosyltransferase</fullName>
    </recommendedName>
</protein>
<evidence type="ECO:0000313" key="1">
    <source>
        <dbReference type="EMBL" id="QHT78522.1"/>
    </source>
</evidence>
<sequence>MYEFIILRHVPKKEYQEHWIKCFISIKKFYPNQKVTILDDKSDMSLVKHVDDQLIKDKTINIVYNTFEYSLAELFPYKYISKLNNKTKFIILHDSTYFIKYYDFSNVTNKFLFQFNNHEWDELKKETDLISKLNNNNELIKFYMRYNNWAGSLGIMSIADSEFIKDIYQKYNLTILESLLNNRKQRMCLERIIAAIFFIEKKVTLDNCSLFGDYYGNTKNENYLVKVFQSR</sequence>
<organism evidence="1">
    <name type="scientific">viral metagenome</name>
    <dbReference type="NCBI Taxonomy" id="1070528"/>
    <lineage>
        <taxon>unclassified sequences</taxon>
        <taxon>metagenomes</taxon>
        <taxon>organismal metagenomes</taxon>
    </lineage>
</organism>
<dbReference type="EMBL" id="MN739934">
    <property type="protein sequence ID" value="QHT78522.1"/>
    <property type="molecule type" value="Genomic_DNA"/>
</dbReference>
<name>A0A6C0HD08_9ZZZZ</name>
<evidence type="ECO:0008006" key="2">
    <source>
        <dbReference type="Google" id="ProtNLM"/>
    </source>
</evidence>
<accession>A0A6C0HD08</accession>
<reference evidence="1" key="1">
    <citation type="journal article" date="2020" name="Nature">
        <title>Giant virus diversity and host interactions through global metagenomics.</title>
        <authorList>
            <person name="Schulz F."/>
            <person name="Roux S."/>
            <person name="Paez-Espino D."/>
            <person name="Jungbluth S."/>
            <person name="Walsh D.A."/>
            <person name="Denef V.J."/>
            <person name="McMahon K.D."/>
            <person name="Konstantinidis K.T."/>
            <person name="Eloe-Fadrosh E.A."/>
            <person name="Kyrpides N.C."/>
            <person name="Woyke T."/>
        </authorList>
    </citation>
    <scope>NUCLEOTIDE SEQUENCE</scope>
    <source>
        <strain evidence="1">GVMAG-M-3300023179-92</strain>
    </source>
</reference>
<dbReference type="AlphaFoldDB" id="A0A6C0HD08"/>
<proteinExistence type="predicted"/>